<dbReference type="SUPFAM" id="SSF52540">
    <property type="entry name" value="P-loop containing nucleoside triphosphate hydrolases"/>
    <property type="match status" value="1"/>
</dbReference>
<dbReference type="InterPro" id="IPR050093">
    <property type="entry name" value="ABC_SmlMolc_Importer"/>
</dbReference>
<keyword evidence="3" id="KW-0067">ATP-binding</keyword>
<gene>
    <name evidence="3" type="ORF">ENY07_08595</name>
</gene>
<dbReference type="AlphaFoldDB" id="A0A8J4HCF1"/>
<comment type="caution">
    <text evidence="3">The sequence shown here is derived from an EMBL/GenBank/DDBJ whole genome shotgun (WGS) entry which is preliminary data.</text>
</comment>
<dbReference type="EMBL" id="DTQM01000171">
    <property type="protein sequence ID" value="HGC43260.1"/>
    <property type="molecule type" value="Genomic_DNA"/>
</dbReference>
<dbReference type="InterPro" id="IPR003439">
    <property type="entry name" value="ABC_transporter-like_ATP-bd"/>
</dbReference>
<dbReference type="GO" id="GO:0005524">
    <property type="term" value="F:ATP binding"/>
    <property type="evidence" value="ECO:0007669"/>
    <property type="project" value="UniProtKB-KW"/>
</dbReference>
<dbReference type="Gene3D" id="2.40.50.100">
    <property type="match status" value="1"/>
</dbReference>
<protein>
    <submittedName>
        <fullName evidence="3">ABC transporter ATP-binding protein</fullName>
    </submittedName>
</protein>
<dbReference type="PANTHER" id="PTHR42781">
    <property type="entry name" value="SPERMIDINE/PUTRESCINE IMPORT ATP-BINDING PROTEIN POTA"/>
    <property type="match status" value="1"/>
</dbReference>
<dbReference type="GO" id="GO:0022857">
    <property type="term" value="F:transmembrane transporter activity"/>
    <property type="evidence" value="ECO:0007669"/>
    <property type="project" value="InterPro"/>
</dbReference>
<organism evidence="3">
    <name type="scientific">Acidicaldus sp</name>
    <dbReference type="NCBI Taxonomy" id="1872105"/>
    <lineage>
        <taxon>Bacteria</taxon>
        <taxon>Pseudomonadati</taxon>
        <taxon>Pseudomonadota</taxon>
        <taxon>Alphaproteobacteria</taxon>
        <taxon>Acetobacterales</taxon>
        <taxon>Acetobacteraceae</taxon>
        <taxon>Acidicaldus</taxon>
    </lineage>
</organism>
<dbReference type="InterPro" id="IPR008995">
    <property type="entry name" value="Mo/tungstate-bd_C_term_dom"/>
</dbReference>
<sequence>MAFVLSISKHRAMGGCHHALGHTKTLLVMQSSDLPEPAFLAVRGIDLAAGEDAALMMARGESLALLDRYGAAARGVLRMIAGLRRPGSGEIVINGRRLQATPAHRRGFGYVPANAGLIGFRDIAGNVAAPLAARGIAGKVRRGRVAAMLAMVGLAECAARRPGELSPAERYRAALARALIASPALLLLEEPDDGFAEPERRMLATLLRAGPAAPGVTTLLAARTPAAVFALADRALVLHEGRIVQDGTPQSLYDAPASLTAAIAMGEANILDGVLEEDENDIARLRLDNGARVAGSLAERIAIGQRSRLMIRPERIAVAAIAAEELGEGAISAVLRKVMPLGALTRLVVSLGAGGEIIVTRPASANLRGLQPGLEMSVAWSAAHARIFAATPRDPT</sequence>
<dbReference type="Pfam" id="PF00005">
    <property type="entry name" value="ABC_tran"/>
    <property type="match status" value="1"/>
</dbReference>
<keyword evidence="1" id="KW-0813">Transport</keyword>
<evidence type="ECO:0000256" key="1">
    <source>
        <dbReference type="ARBA" id="ARBA00022448"/>
    </source>
</evidence>
<dbReference type="InterPro" id="IPR027417">
    <property type="entry name" value="P-loop_NTPase"/>
</dbReference>
<dbReference type="PANTHER" id="PTHR42781:SF4">
    <property type="entry name" value="SPERMIDINE_PUTRESCINE IMPORT ATP-BINDING PROTEIN POTA"/>
    <property type="match status" value="1"/>
</dbReference>
<reference evidence="3" key="1">
    <citation type="journal article" date="2020" name="mSystems">
        <title>Genome- and Community-Level Interaction Insights into Carbon Utilization and Element Cycling Functions of Hydrothermarchaeota in Hydrothermal Sediment.</title>
        <authorList>
            <person name="Zhou Z."/>
            <person name="Liu Y."/>
            <person name="Xu W."/>
            <person name="Pan J."/>
            <person name="Luo Z.H."/>
            <person name="Li M."/>
        </authorList>
    </citation>
    <scope>NUCLEOTIDE SEQUENCE</scope>
    <source>
        <strain evidence="3">SpSt-997</strain>
    </source>
</reference>
<dbReference type="GO" id="GO:0043190">
    <property type="term" value="C:ATP-binding cassette (ABC) transporter complex"/>
    <property type="evidence" value="ECO:0007669"/>
    <property type="project" value="InterPro"/>
</dbReference>
<dbReference type="GO" id="GO:0016887">
    <property type="term" value="F:ATP hydrolysis activity"/>
    <property type="evidence" value="ECO:0007669"/>
    <property type="project" value="InterPro"/>
</dbReference>
<accession>A0A8J4HCF1</accession>
<dbReference type="Gene3D" id="3.40.50.300">
    <property type="entry name" value="P-loop containing nucleotide triphosphate hydrolases"/>
    <property type="match status" value="1"/>
</dbReference>
<name>A0A8J4HCF1_9PROT</name>
<evidence type="ECO:0000313" key="3">
    <source>
        <dbReference type="EMBL" id="HGC43260.1"/>
    </source>
</evidence>
<evidence type="ECO:0000259" key="2">
    <source>
        <dbReference type="PROSITE" id="PS50893"/>
    </source>
</evidence>
<dbReference type="InterPro" id="IPR013611">
    <property type="entry name" value="Transp-assoc_OB_typ2"/>
</dbReference>
<proteinExistence type="predicted"/>
<dbReference type="Pfam" id="PF08402">
    <property type="entry name" value="TOBE_2"/>
    <property type="match status" value="1"/>
</dbReference>
<dbReference type="SUPFAM" id="SSF50331">
    <property type="entry name" value="MOP-like"/>
    <property type="match status" value="1"/>
</dbReference>
<feature type="domain" description="ABC transporter" evidence="2">
    <location>
        <begin position="29"/>
        <end position="265"/>
    </location>
</feature>
<keyword evidence="3" id="KW-0547">Nucleotide-binding</keyword>
<dbReference type="PROSITE" id="PS50893">
    <property type="entry name" value="ABC_TRANSPORTER_2"/>
    <property type="match status" value="1"/>
</dbReference>